<comment type="caution">
    <text evidence="1">The sequence shown here is derived from an EMBL/GenBank/DDBJ whole genome shotgun (WGS) entry which is preliminary data.</text>
</comment>
<dbReference type="RefSeq" id="XP_060294018.1">
    <property type="nucleotide sequence ID" value="XM_060440060.1"/>
</dbReference>
<dbReference type="Gene3D" id="2.40.128.480">
    <property type="entry name" value="Rhodococcus equi virulence-associated protein"/>
    <property type="match status" value="1"/>
</dbReference>
<dbReference type="AlphaFoldDB" id="A0AA40AB63"/>
<name>A0AA40AB63_9PEZI</name>
<evidence type="ECO:0000313" key="1">
    <source>
        <dbReference type="EMBL" id="KAK0712695.1"/>
    </source>
</evidence>
<dbReference type="EMBL" id="JAUIRO010000005">
    <property type="protein sequence ID" value="KAK0712695.1"/>
    <property type="molecule type" value="Genomic_DNA"/>
</dbReference>
<proteinExistence type="predicted"/>
<dbReference type="InterPro" id="IPR038625">
    <property type="entry name" value="R_equi_Vir_sf"/>
</dbReference>
<evidence type="ECO:0000313" key="2">
    <source>
        <dbReference type="Proteomes" id="UP001172101"/>
    </source>
</evidence>
<protein>
    <submittedName>
        <fullName evidence="1">Uncharacterized protein</fullName>
    </submittedName>
</protein>
<dbReference type="GeneID" id="85323330"/>
<reference evidence="1" key="1">
    <citation type="submission" date="2023-06" db="EMBL/GenBank/DDBJ databases">
        <title>Genome-scale phylogeny and comparative genomics of the fungal order Sordariales.</title>
        <authorList>
            <consortium name="Lawrence Berkeley National Laboratory"/>
            <person name="Hensen N."/>
            <person name="Bonometti L."/>
            <person name="Westerberg I."/>
            <person name="Brannstrom I.O."/>
            <person name="Guillou S."/>
            <person name="Cros-Aarteil S."/>
            <person name="Calhoun S."/>
            <person name="Haridas S."/>
            <person name="Kuo A."/>
            <person name="Mondo S."/>
            <person name="Pangilinan J."/>
            <person name="Riley R."/>
            <person name="LaButti K."/>
            <person name="Andreopoulos B."/>
            <person name="Lipzen A."/>
            <person name="Chen C."/>
            <person name="Yanf M."/>
            <person name="Daum C."/>
            <person name="Ng V."/>
            <person name="Clum A."/>
            <person name="Steindorff A."/>
            <person name="Ohm R."/>
            <person name="Martin F."/>
            <person name="Silar P."/>
            <person name="Natvig D."/>
            <person name="Lalanne C."/>
            <person name="Gautier V."/>
            <person name="Ament-velasquez S.L."/>
            <person name="Kruys A."/>
            <person name="Hutchinson M.I."/>
            <person name="Powell A.J."/>
            <person name="Barry K."/>
            <person name="Miller A.N."/>
            <person name="Grigoriev I.V."/>
            <person name="Debuchy R."/>
            <person name="Gladieux P."/>
            <person name="Thoren M.H."/>
            <person name="Johannesson H."/>
        </authorList>
    </citation>
    <scope>NUCLEOTIDE SEQUENCE</scope>
    <source>
        <strain evidence="1">SMH2392-1A</strain>
    </source>
</reference>
<dbReference type="Proteomes" id="UP001172101">
    <property type="component" value="Unassembled WGS sequence"/>
</dbReference>
<accession>A0AA40AB63</accession>
<organism evidence="1 2">
    <name type="scientific">Lasiosphaeria miniovina</name>
    <dbReference type="NCBI Taxonomy" id="1954250"/>
    <lineage>
        <taxon>Eukaryota</taxon>
        <taxon>Fungi</taxon>
        <taxon>Dikarya</taxon>
        <taxon>Ascomycota</taxon>
        <taxon>Pezizomycotina</taxon>
        <taxon>Sordariomycetes</taxon>
        <taxon>Sordariomycetidae</taxon>
        <taxon>Sordariales</taxon>
        <taxon>Lasiosphaeriaceae</taxon>
        <taxon>Lasiosphaeria</taxon>
    </lineage>
</organism>
<gene>
    <name evidence="1" type="ORF">B0T26DRAFT_677121</name>
</gene>
<keyword evidence="2" id="KW-1185">Reference proteome</keyword>
<sequence length="185" mass="19277">MAVADVAVSAEQSEQFSSFVEHLQAEHGSIDGKTTNLNQLKSFYDFIVGQPNGSVILDSIVSPAKTAALTTASVKDAGFSNETGAAGSLFNVWVYNQLQVKADGLGRSFDGKSFGLVAGLPGGALFGTLYYNSSEDVKGDCDMYIGATPGYLYANFSRGGSQFAAFHAFNVGANAGGAWGSGTWK</sequence>